<evidence type="ECO:0000256" key="2">
    <source>
        <dbReference type="ARBA" id="ARBA00004274"/>
    </source>
</evidence>
<organism evidence="14 15">
    <name type="scientific">Acanthaster planci</name>
    <name type="common">Crown-of-thorns starfish</name>
    <dbReference type="NCBI Taxonomy" id="133434"/>
    <lineage>
        <taxon>Eukaryota</taxon>
        <taxon>Metazoa</taxon>
        <taxon>Echinodermata</taxon>
        <taxon>Eleutherozoa</taxon>
        <taxon>Asterozoa</taxon>
        <taxon>Asteroidea</taxon>
        <taxon>Valvatacea</taxon>
        <taxon>Valvatida</taxon>
        <taxon>Acanthasteridae</taxon>
        <taxon>Acanthaster</taxon>
    </lineage>
</organism>
<dbReference type="GO" id="GO:0042383">
    <property type="term" value="C:sarcolemma"/>
    <property type="evidence" value="ECO:0007669"/>
    <property type="project" value="UniProtKB-SubCell"/>
</dbReference>
<dbReference type="GeneID" id="110989363"/>
<keyword evidence="9 13" id="KW-0472">Membrane</keyword>
<evidence type="ECO:0000256" key="5">
    <source>
        <dbReference type="ARBA" id="ARBA00022490"/>
    </source>
</evidence>
<dbReference type="RefSeq" id="XP_022109383.1">
    <property type="nucleotide sequence ID" value="XM_022253691.1"/>
</dbReference>
<keyword evidence="8 13" id="KW-1133">Transmembrane helix</keyword>
<keyword evidence="5" id="KW-0963">Cytoplasm</keyword>
<keyword evidence="14" id="KW-1185">Reference proteome</keyword>
<dbReference type="InterPro" id="IPR039972">
    <property type="entry name" value="Sarcoglycan_gamma/delta/zeta"/>
</dbReference>
<evidence type="ECO:0000256" key="9">
    <source>
        <dbReference type="ARBA" id="ARBA00023136"/>
    </source>
</evidence>
<evidence type="ECO:0000256" key="7">
    <source>
        <dbReference type="ARBA" id="ARBA00022968"/>
    </source>
</evidence>
<keyword evidence="7" id="KW-0735">Signal-anchor</keyword>
<dbReference type="Proteomes" id="UP000694845">
    <property type="component" value="Unplaced"/>
</dbReference>
<proteinExistence type="inferred from homology"/>
<dbReference type="GO" id="GO:0016012">
    <property type="term" value="C:sarcoglycan complex"/>
    <property type="evidence" value="ECO:0007669"/>
    <property type="project" value="InterPro"/>
</dbReference>
<keyword evidence="6 13" id="KW-0812">Transmembrane</keyword>
<protein>
    <submittedName>
        <fullName evidence="15">Delta-sarcoglycan-like</fullName>
    </submittedName>
</protein>
<dbReference type="Pfam" id="PF04790">
    <property type="entry name" value="Sarcoglycan_1"/>
    <property type="match status" value="1"/>
</dbReference>
<evidence type="ECO:0000256" key="4">
    <source>
        <dbReference type="ARBA" id="ARBA00022475"/>
    </source>
</evidence>
<keyword evidence="12" id="KW-0206">Cytoskeleton</keyword>
<name>A0A8B7ZUZ6_ACAPL</name>
<sequence>MASYSNITPGTSRHRHQEAVYKVGIYGWRKRCLYLLILVLTSVIIVNVALTIWILRVMNFTLTGIGKLHFSSDGIKIGGEAEFLKALYAAEIKSRQDKNLVLQSAKNVTLNARNGLENTTKGRLIVGPESLVSYNDRFVIYDTKNRMLFYADENEVIIGAKRVTFTGSEGTAFKGPIQTPHVTSESGQDLRLESVSSNLFVESPQTVSLTSRIGEVSVSCFNDINLRSRQGKISLDAAQVEIKNLPESTSGTSSSADVFELCACRNGRLFLAPPITGCQARTELCD</sequence>
<dbReference type="OMA" id="CLYCFIC"/>
<evidence type="ECO:0000313" key="15">
    <source>
        <dbReference type="RefSeq" id="XP_022109383.1"/>
    </source>
</evidence>
<accession>A0A8B7ZUZ6</accession>
<evidence type="ECO:0000313" key="14">
    <source>
        <dbReference type="Proteomes" id="UP000694845"/>
    </source>
</evidence>
<evidence type="ECO:0000256" key="13">
    <source>
        <dbReference type="SAM" id="Phobius"/>
    </source>
</evidence>
<dbReference type="OrthoDB" id="496749at2759"/>
<gene>
    <name evidence="15" type="primary">LOC110989363</name>
</gene>
<dbReference type="PANTHER" id="PTHR12939:SF10">
    <property type="entry name" value="EG:4F1.1 PROTEIN"/>
    <property type="match status" value="1"/>
</dbReference>
<dbReference type="AlphaFoldDB" id="A0A8B7ZUZ6"/>
<dbReference type="PANTHER" id="PTHR12939">
    <property type="entry name" value="SARCOGLYCAN"/>
    <property type="match status" value="1"/>
</dbReference>
<comment type="similarity">
    <text evidence="3">Belongs to the sarcoglycan beta/delta/gamma/zeta family.</text>
</comment>
<dbReference type="InterPro" id="IPR006875">
    <property type="entry name" value="Sarcoglycan"/>
</dbReference>
<feature type="transmembrane region" description="Helical" evidence="13">
    <location>
        <begin position="32"/>
        <end position="55"/>
    </location>
</feature>
<keyword evidence="10" id="KW-1015">Disulfide bond</keyword>
<evidence type="ECO:0000256" key="11">
    <source>
        <dbReference type="ARBA" id="ARBA00023180"/>
    </source>
</evidence>
<evidence type="ECO:0000256" key="1">
    <source>
        <dbReference type="ARBA" id="ARBA00004245"/>
    </source>
</evidence>
<evidence type="ECO:0000256" key="6">
    <source>
        <dbReference type="ARBA" id="ARBA00022692"/>
    </source>
</evidence>
<reference evidence="15" key="1">
    <citation type="submission" date="2025-08" db="UniProtKB">
        <authorList>
            <consortium name="RefSeq"/>
        </authorList>
    </citation>
    <scope>IDENTIFICATION</scope>
</reference>
<keyword evidence="4" id="KW-1003">Cell membrane</keyword>
<evidence type="ECO:0000256" key="12">
    <source>
        <dbReference type="ARBA" id="ARBA00023212"/>
    </source>
</evidence>
<keyword evidence="11" id="KW-0325">Glycoprotein</keyword>
<dbReference type="GO" id="GO:0005856">
    <property type="term" value="C:cytoskeleton"/>
    <property type="evidence" value="ECO:0007669"/>
    <property type="project" value="UniProtKB-SubCell"/>
</dbReference>
<comment type="subcellular location">
    <subcellularLocation>
        <location evidence="2">Cell membrane</location>
        <location evidence="2">Sarcolemma</location>
        <topology evidence="2">Single-pass type II membrane protein</topology>
    </subcellularLocation>
    <subcellularLocation>
        <location evidence="1">Cytoplasm</location>
        <location evidence="1">Cytoskeleton</location>
    </subcellularLocation>
</comment>
<dbReference type="KEGG" id="aplc:110989363"/>
<evidence type="ECO:0000256" key="10">
    <source>
        <dbReference type="ARBA" id="ARBA00023157"/>
    </source>
</evidence>
<evidence type="ECO:0000256" key="8">
    <source>
        <dbReference type="ARBA" id="ARBA00022989"/>
    </source>
</evidence>
<evidence type="ECO:0000256" key="3">
    <source>
        <dbReference type="ARBA" id="ARBA00007574"/>
    </source>
</evidence>